<protein>
    <submittedName>
        <fullName evidence="1">Uncharacterized protein</fullName>
    </submittedName>
</protein>
<keyword evidence="2" id="KW-1185">Reference proteome</keyword>
<gene>
    <name evidence="1" type="ORF">EV209_0396</name>
</gene>
<dbReference type="Proteomes" id="UP000292927">
    <property type="component" value="Unassembled WGS sequence"/>
</dbReference>
<reference evidence="1 2" key="1">
    <citation type="submission" date="2019-02" db="EMBL/GenBank/DDBJ databases">
        <title>Genomic Encyclopedia of Type Strains, Phase IV (KMG-IV): sequencing the most valuable type-strain genomes for metagenomic binning, comparative biology and taxonomic classification.</title>
        <authorList>
            <person name="Goeker M."/>
        </authorList>
    </citation>
    <scope>NUCLEOTIDE SEQUENCE [LARGE SCALE GENOMIC DNA]</scope>
    <source>
        <strain evidence="1 2">DSM 29486</strain>
    </source>
</reference>
<evidence type="ECO:0000313" key="1">
    <source>
        <dbReference type="EMBL" id="RZT02285.1"/>
    </source>
</evidence>
<dbReference type="EMBL" id="SGXF01000001">
    <property type="protein sequence ID" value="RZT02285.1"/>
    <property type="molecule type" value="Genomic_DNA"/>
</dbReference>
<sequence>MGLFIKKETYKNFMGNVYPTESTCDMIKTIIRKEKGAVKHMREITVVENVLLCADGAVMKDGPDCLVEKLPDGRIQARFENPAGEQRTVKFTLTGLTPHVGFQVRMEHAGNTETGPRRANRAGVLELQTDMPEDSRMFIIQETV</sequence>
<organism evidence="1 2">
    <name type="scientific">Cuneatibacter caecimuris</name>
    <dbReference type="NCBI Taxonomy" id="1796618"/>
    <lineage>
        <taxon>Bacteria</taxon>
        <taxon>Bacillati</taxon>
        <taxon>Bacillota</taxon>
        <taxon>Clostridia</taxon>
        <taxon>Lachnospirales</taxon>
        <taxon>Lachnospiraceae</taxon>
        <taxon>Cuneatibacter</taxon>
    </lineage>
</organism>
<name>A0A4Q7PP71_9FIRM</name>
<proteinExistence type="predicted"/>
<dbReference type="AlphaFoldDB" id="A0A4Q7PP71"/>
<comment type="caution">
    <text evidence="1">The sequence shown here is derived from an EMBL/GenBank/DDBJ whole genome shotgun (WGS) entry which is preliminary data.</text>
</comment>
<evidence type="ECO:0000313" key="2">
    <source>
        <dbReference type="Proteomes" id="UP000292927"/>
    </source>
</evidence>
<accession>A0A4Q7PP71</accession>